<reference evidence="1 2" key="1">
    <citation type="journal article" date="2014" name="Nat. Genet.">
        <title>Genome sequence of the hot pepper provides insights into the evolution of pungency in Capsicum species.</title>
        <authorList>
            <person name="Kim S."/>
            <person name="Park M."/>
            <person name="Yeom S.I."/>
            <person name="Kim Y.M."/>
            <person name="Lee J.M."/>
            <person name="Lee H.A."/>
            <person name="Seo E."/>
            <person name="Choi J."/>
            <person name="Cheong K."/>
            <person name="Kim K.T."/>
            <person name="Jung K."/>
            <person name="Lee G.W."/>
            <person name="Oh S.K."/>
            <person name="Bae C."/>
            <person name="Kim S.B."/>
            <person name="Lee H.Y."/>
            <person name="Kim S.Y."/>
            <person name="Kim M.S."/>
            <person name="Kang B.C."/>
            <person name="Jo Y.D."/>
            <person name="Yang H.B."/>
            <person name="Jeong H.J."/>
            <person name="Kang W.H."/>
            <person name="Kwon J.K."/>
            <person name="Shin C."/>
            <person name="Lim J.Y."/>
            <person name="Park J.H."/>
            <person name="Huh J.H."/>
            <person name="Kim J.S."/>
            <person name="Kim B.D."/>
            <person name="Cohen O."/>
            <person name="Paran I."/>
            <person name="Suh M.C."/>
            <person name="Lee S.B."/>
            <person name="Kim Y.K."/>
            <person name="Shin Y."/>
            <person name="Noh S.J."/>
            <person name="Park J."/>
            <person name="Seo Y.S."/>
            <person name="Kwon S.Y."/>
            <person name="Kim H.A."/>
            <person name="Park J.M."/>
            <person name="Kim H.J."/>
            <person name="Choi S.B."/>
            <person name="Bosland P.W."/>
            <person name="Reeves G."/>
            <person name="Jo S.H."/>
            <person name="Lee B.W."/>
            <person name="Cho H.T."/>
            <person name="Choi H.S."/>
            <person name="Lee M.S."/>
            <person name="Yu Y."/>
            <person name="Do Choi Y."/>
            <person name="Park B.S."/>
            <person name="van Deynze A."/>
            <person name="Ashrafi H."/>
            <person name="Hill T."/>
            <person name="Kim W.T."/>
            <person name="Pai H.S."/>
            <person name="Ahn H.K."/>
            <person name="Yeam I."/>
            <person name="Giovannoni J.J."/>
            <person name="Rose J.K."/>
            <person name="Sorensen I."/>
            <person name="Lee S.J."/>
            <person name="Kim R.W."/>
            <person name="Choi I.Y."/>
            <person name="Choi B.S."/>
            <person name="Lim J.S."/>
            <person name="Lee Y.H."/>
            <person name="Choi D."/>
        </authorList>
    </citation>
    <scope>NUCLEOTIDE SEQUENCE [LARGE SCALE GENOMIC DNA]</scope>
    <source>
        <strain evidence="2">cv. CM334</strain>
    </source>
</reference>
<dbReference type="Proteomes" id="UP000222542">
    <property type="component" value="Unassembled WGS sequence"/>
</dbReference>
<dbReference type="Gramene" id="PHT61726">
    <property type="protein sequence ID" value="PHT61726"/>
    <property type="gene ID" value="T459_34448"/>
</dbReference>
<name>A0A2G2XW30_CAPAN</name>
<evidence type="ECO:0000313" key="2">
    <source>
        <dbReference type="Proteomes" id="UP000222542"/>
    </source>
</evidence>
<dbReference type="InterPro" id="IPR011990">
    <property type="entry name" value="TPR-like_helical_dom_sf"/>
</dbReference>
<evidence type="ECO:0000313" key="1">
    <source>
        <dbReference type="EMBL" id="PHT61726.1"/>
    </source>
</evidence>
<evidence type="ECO:0008006" key="3">
    <source>
        <dbReference type="Google" id="ProtNLM"/>
    </source>
</evidence>
<sequence>MHRQGCSPNPHSFTFVFAASANRSSPIQSQMFVFISSNRVFNLKFFDFGYADALAVYKEMEKAGGVKPNEVKISSVLPACANLGALEVGEKIEVYARASGYFKNMFVFEFLSVLEPWNPGNYVVLSNIYARAGLWDGVARFRKLMKSSQITKAAGYSFIEEGGEIHKFVVEDKSHPKSNEIYALLKSPLD</sequence>
<dbReference type="Pfam" id="PF20430">
    <property type="entry name" value="Eplus_motif"/>
    <property type="match status" value="1"/>
</dbReference>
<comment type="caution">
    <text evidence="1">The sequence shown here is derived from an EMBL/GenBank/DDBJ whole genome shotgun (WGS) entry which is preliminary data.</text>
</comment>
<dbReference type="GO" id="GO:0009451">
    <property type="term" value="P:RNA modification"/>
    <property type="evidence" value="ECO:0007669"/>
    <property type="project" value="InterPro"/>
</dbReference>
<dbReference type="STRING" id="4072.A0A2G2XW30"/>
<organism evidence="1 2">
    <name type="scientific">Capsicum annuum</name>
    <name type="common">Capsicum pepper</name>
    <dbReference type="NCBI Taxonomy" id="4072"/>
    <lineage>
        <taxon>Eukaryota</taxon>
        <taxon>Viridiplantae</taxon>
        <taxon>Streptophyta</taxon>
        <taxon>Embryophyta</taxon>
        <taxon>Tracheophyta</taxon>
        <taxon>Spermatophyta</taxon>
        <taxon>Magnoliopsida</taxon>
        <taxon>eudicotyledons</taxon>
        <taxon>Gunneridae</taxon>
        <taxon>Pentapetalae</taxon>
        <taxon>asterids</taxon>
        <taxon>lamiids</taxon>
        <taxon>Solanales</taxon>
        <taxon>Solanaceae</taxon>
        <taxon>Solanoideae</taxon>
        <taxon>Capsiceae</taxon>
        <taxon>Capsicum</taxon>
    </lineage>
</organism>
<reference evidence="1 2" key="2">
    <citation type="journal article" date="2017" name="Genome Biol.">
        <title>New reference genome sequences of hot pepper reveal the massive evolution of plant disease-resistance genes by retroduplication.</title>
        <authorList>
            <person name="Kim S."/>
            <person name="Park J."/>
            <person name="Yeom S.I."/>
            <person name="Kim Y.M."/>
            <person name="Seo E."/>
            <person name="Kim K.T."/>
            <person name="Kim M.S."/>
            <person name="Lee J.M."/>
            <person name="Cheong K."/>
            <person name="Shin H.S."/>
            <person name="Kim S.B."/>
            <person name="Han K."/>
            <person name="Lee J."/>
            <person name="Park M."/>
            <person name="Lee H.A."/>
            <person name="Lee H.Y."/>
            <person name="Lee Y."/>
            <person name="Oh S."/>
            <person name="Lee J.H."/>
            <person name="Choi E."/>
            <person name="Choi E."/>
            <person name="Lee S.E."/>
            <person name="Jeon J."/>
            <person name="Kim H."/>
            <person name="Choi G."/>
            <person name="Song H."/>
            <person name="Lee J."/>
            <person name="Lee S.C."/>
            <person name="Kwon J.K."/>
            <person name="Lee H.Y."/>
            <person name="Koo N."/>
            <person name="Hong Y."/>
            <person name="Kim R.W."/>
            <person name="Kang W.H."/>
            <person name="Huh J.H."/>
            <person name="Kang B.C."/>
            <person name="Yang T.J."/>
            <person name="Lee Y.H."/>
            <person name="Bennetzen J.L."/>
            <person name="Choi D."/>
        </authorList>
    </citation>
    <scope>NUCLEOTIDE SEQUENCE [LARGE SCALE GENOMIC DNA]</scope>
    <source>
        <strain evidence="2">cv. CM334</strain>
    </source>
</reference>
<protein>
    <recommendedName>
        <fullName evidence="3">Pentatricopeptide repeat-containing protein</fullName>
    </recommendedName>
</protein>
<dbReference type="Pfam" id="PF20431">
    <property type="entry name" value="E_motif"/>
    <property type="match status" value="1"/>
</dbReference>
<gene>
    <name evidence="1" type="ORF">T459_34448</name>
</gene>
<accession>A0A2G2XW30</accession>
<dbReference type="EMBL" id="AYRZ02000123">
    <property type="protein sequence ID" value="PHT61726.1"/>
    <property type="molecule type" value="Genomic_DNA"/>
</dbReference>
<dbReference type="Gene3D" id="1.25.40.10">
    <property type="entry name" value="Tetratricopeptide repeat domain"/>
    <property type="match status" value="1"/>
</dbReference>
<dbReference type="InterPro" id="IPR046960">
    <property type="entry name" value="PPR_At4g14850-like_plant"/>
</dbReference>
<dbReference type="GO" id="GO:0003723">
    <property type="term" value="F:RNA binding"/>
    <property type="evidence" value="ECO:0007669"/>
    <property type="project" value="InterPro"/>
</dbReference>
<dbReference type="InterPro" id="IPR046849">
    <property type="entry name" value="E2_motif"/>
</dbReference>
<proteinExistence type="predicted"/>
<dbReference type="PANTHER" id="PTHR47926:SF540">
    <property type="entry name" value="PENTATRICOPEPTIDE REPEAT-CONTAINING PROTEIN"/>
    <property type="match status" value="1"/>
</dbReference>
<dbReference type="AlphaFoldDB" id="A0A2G2XW30"/>
<keyword evidence="2" id="KW-1185">Reference proteome</keyword>
<dbReference type="InterPro" id="IPR046848">
    <property type="entry name" value="E_motif"/>
</dbReference>
<dbReference type="PANTHER" id="PTHR47926">
    <property type="entry name" value="PENTATRICOPEPTIDE REPEAT-CONTAINING PROTEIN"/>
    <property type="match status" value="1"/>
</dbReference>